<evidence type="ECO:0000313" key="13">
    <source>
        <dbReference type="Proteomes" id="UP000044938"/>
    </source>
</evidence>
<reference evidence="9 23" key="8">
    <citation type="submission" date="2021-03" db="EMBL/GenBank/DDBJ databases">
        <title>Whole Genome Sequencing of Mycobacterium tuberculosis clinical isolates from Arunachal Pradesh, India.</title>
        <authorList>
            <person name="Singh S."/>
            <person name="Mudliar S.R."/>
            <person name="Kulsum U."/>
            <person name="Rufai S.B."/>
            <person name="Singh P.K."/>
            <person name="Umpo M."/>
            <person name="Nyori M."/>
        </authorList>
    </citation>
    <scope>NUCLEOTIDE SEQUENCE [LARGE SCALE GENOMIC DNA]</scope>
    <source>
        <strain evidence="9 23">OMICS/BPL/0142/20/SP</strain>
    </source>
</reference>
<dbReference type="EMBL" id="CFOE01000195">
    <property type="protein sequence ID" value="CFE39390.1"/>
    <property type="molecule type" value="Genomic_DNA"/>
</dbReference>
<evidence type="ECO:0000313" key="7">
    <source>
        <dbReference type="EMBL" id="COV66149.1"/>
    </source>
</evidence>
<evidence type="ECO:0000313" key="12">
    <source>
        <dbReference type="EMBL" id="VCU50359.1"/>
    </source>
</evidence>
<evidence type="ECO:0000313" key="19">
    <source>
        <dbReference type="Proteomes" id="UP000050164"/>
    </source>
</evidence>
<dbReference type="Proteomes" id="UP000256381">
    <property type="component" value="Unassembled WGS sequence"/>
</dbReference>
<dbReference type="EMBL" id="JAGIZI010000030">
    <property type="protein sequence ID" value="MBP0684724.1"/>
    <property type="molecule type" value="Genomic_DNA"/>
</dbReference>
<feature type="region of interest" description="Disordered" evidence="1">
    <location>
        <begin position="186"/>
        <end position="227"/>
    </location>
</feature>
<reference evidence="11" key="6">
    <citation type="submission" date="2018-07" db="EMBL/GenBank/DDBJ databases">
        <authorList>
            <person name="Shah S."/>
            <person name="Brown T."/>
            <person name="Auld S."/>
            <person name="Bratton K."/>
            <person name="Narechania A."/>
            <person name="Mathema B."/>
            <person name="Gandhi N."/>
        </authorList>
    </citation>
    <scope>NUCLEOTIDE SEQUENCE</scope>
    <source>
        <strain evidence="11">32301_S10</strain>
    </source>
</reference>
<evidence type="ECO:0000313" key="14">
    <source>
        <dbReference type="Proteomes" id="UP000045842"/>
    </source>
</evidence>
<dbReference type="EMBL" id="LR027516">
    <property type="protein sequence ID" value="VCU50359.1"/>
    <property type="molecule type" value="Genomic_DNA"/>
</dbReference>
<dbReference type="EMBL" id="COPH01000030">
    <property type="protein sequence ID" value="CLW80221.1"/>
    <property type="molecule type" value="Genomic_DNA"/>
</dbReference>
<organism evidence="8 13">
    <name type="scientific">Mycobacterium tuberculosis</name>
    <dbReference type="NCBI Taxonomy" id="1773"/>
    <lineage>
        <taxon>Bacteria</taxon>
        <taxon>Bacillati</taxon>
        <taxon>Actinomycetota</taxon>
        <taxon>Actinomycetes</taxon>
        <taxon>Mycobacteriales</taxon>
        <taxon>Mycobacteriaceae</taxon>
        <taxon>Mycobacterium</taxon>
        <taxon>Mycobacterium tuberculosis complex</taxon>
    </lineage>
</organism>
<reference evidence="5 18" key="1">
    <citation type="submission" date="2015-03" db="EMBL/GenBank/DDBJ databases">
        <authorList>
            <consortium name="Pathogen Informatics"/>
            <person name="Murphy D."/>
        </authorList>
    </citation>
    <scope>NUCLEOTIDE SEQUENCE [LARGE SCALE GENOMIC DNA]</scope>
    <source>
        <strain evidence="5 18">0268S</strain>
    </source>
</reference>
<dbReference type="RefSeq" id="WP_003899159.1">
    <property type="nucleotide sequence ID" value="NZ_AP017901.1"/>
</dbReference>
<dbReference type="EMBL" id="CFOH01000511">
    <property type="protein sequence ID" value="CFE59483.1"/>
    <property type="molecule type" value="Genomic_DNA"/>
</dbReference>
<dbReference type="Proteomes" id="UP000046947">
    <property type="component" value="Unassembled WGS sequence"/>
</dbReference>
<dbReference type="Proteomes" id="UP000048600">
    <property type="component" value="Unassembled WGS sequence"/>
</dbReference>
<evidence type="ECO:0000313" key="11">
    <source>
        <dbReference type="EMBL" id="REQ54406.1"/>
    </source>
</evidence>
<evidence type="ECO:0000313" key="4">
    <source>
        <dbReference type="EMBL" id="CKR17182.1"/>
    </source>
</evidence>
<reference evidence="11 21" key="4">
    <citation type="journal article" date="2017" name="N. Engl. J. Med.">
        <title>Transmission of Extensively Drug-Resistant Tuberculosis in South Africa.</title>
        <authorList>
            <person name="Shah N.S."/>
            <person name="Auld S.C."/>
            <person name="Brust J.C."/>
            <person name="Mathema B."/>
            <person name="Ismail N."/>
            <person name="Moodley P."/>
            <person name="Mlisana K."/>
            <person name="Allana S."/>
            <person name="Campbell A."/>
            <person name="Mthiyane T."/>
            <person name="Morris N."/>
            <person name="Mpangase P."/>
            <person name="van der Meulen H."/>
            <person name="Omar S.V."/>
            <person name="Brown T.S."/>
            <person name="Narechania A."/>
            <person name="Shaskina E."/>
            <person name="Kapwata T."/>
            <person name="Kreiswirth B."/>
            <person name="Gandhi N.R."/>
        </authorList>
    </citation>
    <scope>NUCLEOTIDE SEQUENCE [LARGE SCALE GENOMIC DNA]</scope>
    <source>
        <strain evidence="11 21">32301_S10</strain>
    </source>
</reference>
<evidence type="ECO:0000313" key="9">
    <source>
        <dbReference type="EMBL" id="MBP0684724.1"/>
    </source>
</evidence>
<evidence type="ECO:0000313" key="5">
    <source>
        <dbReference type="EMBL" id="CLW80221.1"/>
    </source>
</evidence>
<keyword evidence="8" id="KW-0472">Membrane</keyword>
<dbReference type="EMBL" id="CSAD01000144">
    <property type="protein sequence ID" value="COV23160.1"/>
    <property type="molecule type" value="Genomic_DNA"/>
</dbReference>
<accession>A0A045GVR8</accession>
<evidence type="ECO:0000313" key="23">
    <source>
        <dbReference type="Proteomes" id="UP000671119"/>
    </source>
</evidence>
<dbReference type="Proteomes" id="UP000048289">
    <property type="component" value="Unassembled WGS sequence"/>
</dbReference>
<evidence type="ECO:0000313" key="6">
    <source>
        <dbReference type="EMBL" id="COV23160.1"/>
    </source>
</evidence>
<dbReference type="Proteomes" id="UP000050139">
    <property type="component" value="Unassembled WGS sequence"/>
</dbReference>
<dbReference type="EMBL" id="CSAJ01000132">
    <property type="protein sequence ID" value="COV98609.1"/>
    <property type="molecule type" value="Genomic_DNA"/>
</dbReference>
<evidence type="ECO:0000313" key="10">
    <source>
        <dbReference type="EMBL" id="OMH60019.1"/>
    </source>
</evidence>
<dbReference type="Proteomes" id="UP000045842">
    <property type="component" value="Unassembled WGS sequence"/>
</dbReference>
<dbReference type="Proteomes" id="UP000050164">
    <property type="component" value="Unassembled WGS sequence"/>
</dbReference>
<keyword evidence="8" id="KW-0812">Transmembrane</keyword>
<dbReference type="Proteomes" id="UP000671119">
    <property type="component" value="Unassembled WGS sequence"/>
</dbReference>
<dbReference type="EMBL" id="LWDQ01000001">
    <property type="protein sequence ID" value="OMH60019.1"/>
    <property type="molecule type" value="Genomic_DNA"/>
</dbReference>
<evidence type="ECO:0000313" key="20">
    <source>
        <dbReference type="Proteomes" id="UP000189452"/>
    </source>
</evidence>
<evidence type="ECO:0000313" key="16">
    <source>
        <dbReference type="Proteomes" id="UP000048289"/>
    </source>
</evidence>
<evidence type="ECO:0000313" key="8">
    <source>
        <dbReference type="EMBL" id="COV98609.1"/>
    </source>
</evidence>
<reference evidence="10 20" key="5">
    <citation type="submission" date="2017-02" db="EMBL/GenBank/DDBJ databases">
        <title>Protein polymorphisms may explain contrasting epidemiological fitness of two variants of a multidrug-resistant Mycobacterium tuberculosis strain.</title>
        <authorList>
            <person name="Bigi M.M."/>
            <person name="Lopez B."/>
            <person name="Blanco F.C."/>
            <person name="Sasiain M.C."/>
            <person name="De La Barrera S."/>
            <person name="Ritacco V."/>
            <person name="Bigi F."/>
            <person name="Soria M.A."/>
        </authorList>
    </citation>
    <scope>NUCLEOTIDE SEQUENCE [LARGE SCALE GENOMIC DNA]</scope>
    <source>
        <strain evidence="10 20">6548</strain>
    </source>
</reference>
<evidence type="ECO:0000313" key="15">
    <source>
        <dbReference type="Proteomes" id="UP000046947"/>
    </source>
</evidence>
<reference evidence="13 14" key="2">
    <citation type="submission" date="2015-03" db="EMBL/GenBank/DDBJ databases">
        <authorList>
            <consortium name="Pathogen Informatics"/>
        </authorList>
    </citation>
    <scope>NUCLEOTIDE SEQUENCE [LARGE SCALE GENOMIC DNA]</scope>
    <source>
        <strain evidence="4 19">Bir 185</strain>
        <strain evidence="6 14">G09801536</strain>
        <strain evidence="2 16">G09901357</strain>
        <strain evidence="3 15">H09601792</strain>
        <strain evidence="8 13">M09401471</strain>
        <strain evidence="7 17">P00601463</strain>
    </source>
</reference>
<evidence type="ECO:0000256" key="1">
    <source>
        <dbReference type="SAM" id="MobiDB-lite"/>
    </source>
</evidence>
<evidence type="ECO:0000313" key="3">
    <source>
        <dbReference type="EMBL" id="CFE59483.1"/>
    </source>
</evidence>
<sequence length="323" mass="33321">MLATLSQIRAWSTEHLIDAAGYWTETADRWEDVFLQMRNQAHAIAWNGAGGDGLRQRTRADFSTVSGIADQLRRAATIARNGAGTIDAAQRRVMYAVEDAQDAGFNVGEDLSVTDTKTTQPAAVQAARLAQAQALAGDIRLRVGQLVAAENEVSGQLAATTGDVGNVRFAGAPVVAHSAVQLVDFFKQDGPTPPPPGAPHPSGGADGPYSDPITSMMLPPAGTEAPVSDATKRWVDNMVNELAARPPDDPIAVEARRLAFQALHRPCNSAEWTAAVAGFAGSSAGVVGTALAIPAGPADWALLGAALLGVGGSGAAVVNCATK</sequence>
<dbReference type="EMBL" id="CNFT01000130">
    <property type="protein sequence ID" value="CKR17182.1"/>
    <property type="molecule type" value="Genomic_DNA"/>
</dbReference>
<evidence type="ECO:0000313" key="18">
    <source>
        <dbReference type="Proteomes" id="UP000050139"/>
    </source>
</evidence>
<gene>
    <name evidence="10" type="ORF">A4S10_02190</name>
    <name evidence="12" type="ORF">DKC2_2200</name>
    <name evidence="11" type="ORF">DSJ38_06530</name>
    <name evidence="6" type="ORF">ERS007679_01375</name>
    <name evidence="2" type="ORF">ERS007681_01770</name>
    <name evidence="3" type="ORF">ERS007688_02789</name>
    <name evidence="8" type="ORF">ERS007720_01358</name>
    <name evidence="7" type="ORF">ERS007741_00383</name>
    <name evidence="4" type="ORF">ERS027659_00849</name>
    <name evidence="5" type="ORF">ERS094118_03336</name>
    <name evidence="9" type="ORF">J8J21_16725</name>
</gene>
<dbReference type="EMBL" id="QTBD01000099">
    <property type="protein sequence ID" value="REQ54406.1"/>
    <property type="molecule type" value="Genomic_DNA"/>
</dbReference>
<evidence type="ECO:0000313" key="17">
    <source>
        <dbReference type="Proteomes" id="UP000048600"/>
    </source>
</evidence>
<dbReference type="SMR" id="A0A045GVR8"/>
<dbReference type="Proteomes" id="UP000044938">
    <property type="component" value="Unassembled WGS sequence"/>
</dbReference>
<evidence type="ECO:0000313" key="22">
    <source>
        <dbReference type="Proteomes" id="UP000300237"/>
    </source>
</evidence>
<name>A0A045GVR8_MYCTX</name>
<dbReference type="Proteomes" id="UP000300237">
    <property type="component" value="Chromosome"/>
</dbReference>
<protein>
    <submittedName>
        <fullName evidence="8">Transmembrane protein</fullName>
    </submittedName>
</protein>
<evidence type="ECO:0000313" key="2">
    <source>
        <dbReference type="EMBL" id="CFE39390.1"/>
    </source>
</evidence>
<dbReference type="AlphaFoldDB" id="A0A045GVR8"/>
<reference evidence="12 22" key="7">
    <citation type="submission" date="2018-08" db="EMBL/GenBank/DDBJ databases">
        <authorList>
            <person name="Fokvardsen B D."/>
            <person name="Norman A."/>
        </authorList>
    </citation>
    <scope>NUCLEOTIDE SEQUENCE [LARGE SCALE GENOMIC DNA]</scope>
    <source>
        <strain evidence="12 22">DKC2</strain>
    </source>
</reference>
<evidence type="ECO:0000313" key="21">
    <source>
        <dbReference type="Proteomes" id="UP000256381"/>
    </source>
</evidence>
<dbReference type="Proteomes" id="UP000189452">
    <property type="component" value="Chromosome"/>
</dbReference>
<proteinExistence type="predicted"/>
<dbReference type="EMBL" id="CHKL01000022">
    <property type="protein sequence ID" value="COV66149.1"/>
    <property type="molecule type" value="Genomic_DNA"/>
</dbReference>
<reference evidence="10 20" key="3">
    <citation type="submission" date="2016-04" db="EMBL/GenBank/DDBJ databases">
        <authorList>
            <person name="Bigi M."/>
            <person name="Bigi F."/>
            <person name="Soria M.A."/>
        </authorList>
    </citation>
    <scope>NUCLEOTIDE SEQUENCE [LARGE SCALE GENOMIC DNA]</scope>
    <source>
        <strain evidence="10 20">6548</strain>
    </source>
</reference>